<dbReference type="InterPro" id="IPR043168">
    <property type="entry name" value="DegV_C"/>
</dbReference>
<dbReference type="GO" id="GO:0008289">
    <property type="term" value="F:lipid binding"/>
    <property type="evidence" value="ECO:0007669"/>
    <property type="project" value="UniProtKB-KW"/>
</dbReference>
<reference evidence="2 3" key="1">
    <citation type="submission" date="2016-11" db="EMBL/GenBank/DDBJ databases">
        <authorList>
            <person name="Jaros S."/>
            <person name="Januszkiewicz K."/>
            <person name="Wedrychowicz H."/>
        </authorList>
    </citation>
    <scope>NUCLEOTIDE SEQUENCE [LARGE SCALE GENOMIC DNA]</scope>
    <source>
        <strain evidence="2 3">DSM 15929</strain>
    </source>
</reference>
<proteinExistence type="predicted"/>
<protein>
    <submittedName>
        <fullName evidence="2">EDD domain protein, DegV family</fullName>
    </submittedName>
</protein>
<dbReference type="Gene3D" id="3.40.50.10170">
    <property type="match status" value="1"/>
</dbReference>
<keyword evidence="3" id="KW-1185">Reference proteome</keyword>
<dbReference type="Pfam" id="PF02645">
    <property type="entry name" value="DegV"/>
    <property type="match status" value="1"/>
</dbReference>
<sequence length="280" mass="30751">MSIKIITDSTSDISIELAKKLDITLVPLRVIFDDREYFDGLDITNEQFYEMLVLSKNLPTTSQPAPEQFLPYFEEAKANGDTAIVITISSKLSGTYQSALIAKDMTEYADIHIIDSLTVTLGLQLLVRKAIALKKQDLAAEVIIEKLEEAKTRIQLFALLESLEYLKKGGRLSGMSAFAGGLLNIKPIIEVKDGVVNLAARARGMAGGYNKLTELIKQDKGIDNTEEICIGYSAKKDNMAAFIQYSKDTLNLHEYIESPIGSVVGTHAGPGVCGFAYFKK</sequence>
<dbReference type="Proteomes" id="UP000184386">
    <property type="component" value="Unassembled WGS sequence"/>
</dbReference>
<dbReference type="STRING" id="1121322.SAMN02745136_04569"/>
<dbReference type="PANTHER" id="PTHR33434:SF2">
    <property type="entry name" value="FATTY ACID-BINDING PROTEIN TM_1468"/>
    <property type="match status" value="1"/>
</dbReference>
<evidence type="ECO:0000313" key="3">
    <source>
        <dbReference type="Proteomes" id="UP000184386"/>
    </source>
</evidence>
<name>A0A1M6ZHJ8_9FIRM</name>
<dbReference type="AlphaFoldDB" id="A0A1M6ZHJ8"/>
<organism evidence="2 3">
    <name type="scientific">Anaerocolumna jejuensis DSM 15929</name>
    <dbReference type="NCBI Taxonomy" id="1121322"/>
    <lineage>
        <taxon>Bacteria</taxon>
        <taxon>Bacillati</taxon>
        <taxon>Bacillota</taxon>
        <taxon>Clostridia</taxon>
        <taxon>Lachnospirales</taxon>
        <taxon>Lachnospiraceae</taxon>
        <taxon>Anaerocolumna</taxon>
    </lineage>
</organism>
<accession>A0A1M6ZHJ8</accession>
<dbReference type="SUPFAM" id="SSF82549">
    <property type="entry name" value="DAK1/DegV-like"/>
    <property type="match status" value="1"/>
</dbReference>
<dbReference type="InterPro" id="IPR050270">
    <property type="entry name" value="DegV_domain_contain"/>
</dbReference>
<dbReference type="InterPro" id="IPR003797">
    <property type="entry name" value="DegV"/>
</dbReference>
<gene>
    <name evidence="2" type="ORF">SAMN02745136_04569</name>
</gene>
<dbReference type="PROSITE" id="PS51482">
    <property type="entry name" value="DEGV"/>
    <property type="match status" value="1"/>
</dbReference>
<dbReference type="Gene3D" id="3.30.1180.10">
    <property type="match status" value="1"/>
</dbReference>
<dbReference type="NCBIfam" id="TIGR00762">
    <property type="entry name" value="DegV"/>
    <property type="match status" value="1"/>
</dbReference>
<dbReference type="PANTHER" id="PTHR33434">
    <property type="entry name" value="DEGV DOMAIN-CONTAINING PROTEIN DR_1986-RELATED"/>
    <property type="match status" value="1"/>
</dbReference>
<keyword evidence="1" id="KW-0446">Lipid-binding</keyword>
<dbReference type="EMBL" id="FRAC01000029">
    <property type="protein sequence ID" value="SHL29813.1"/>
    <property type="molecule type" value="Genomic_DNA"/>
</dbReference>
<evidence type="ECO:0000313" key="2">
    <source>
        <dbReference type="EMBL" id="SHL29813.1"/>
    </source>
</evidence>
<dbReference type="OrthoDB" id="9781230at2"/>
<evidence type="ECO:0000256" key="1">
    <source>
        <dbReference type="ARBA" id="ARBA00023121"/>
    </source>
</evidence>
<dbReference type="RefSeq" id="WP_073279347.1">
    <property type="nucleotide sequence ID" value="NZ_FRAC01000029.1"/>
</dbReference>